<dbReference type="Pfam" id="PF09084">
    <property type="entry name" value="NMT1"/>
    <property type="match status" value="1"/>
</dbReference>
<evidence type="ECO:0000256" key="3">
    <source>
        <dbReference type="ARBA" id="ARBA00009406"/>
    </source>
</evidence>
<keyword evidence="6" id="KW-0479">Metal-binding</keyword>
<comment type="subunit">
    <text evidence="4">Homodimer.</text>
</comment>
<evidence type="ECO:0000256" key="4">
    <source>
        <dbReference type="ARBA" id="ARBA00011738"/>
    </source>
</evidence>
<dbReference type="Proteomes" id="UP000481339">
    <property type="component" value="Unassembled WGS sequence"/>
</dbReference>
<feature type="domain" description="SsuA/THI5-like" evidence="12">
    <location>
        <begin position="59"/>
        <end position="275"/>
    </location>
</feature>
<evidence type="ECO:0000259" key="12">
    <source>
        <dbReference type="Pfam" id="PF09084"/>
    </source>
</evidence>
<dbReference type="OrthoDB" id="174578at2"/>
<dbReference type="AlphaFoldDB" id="A0A7C8FPQ8"/>
<proteinExistence type="inferred from homology"/>
<accession>A0A7C8FPQ8</accession>
<keyword evidence="14" id="KW-1185">Reference proteome</keyword>
<keyword evidence="8" id="KW-0784">Thiamine biosynthesis</keyword>
<comment type="catalytic activity">
    <reaction evidence="11">
        <text>N(6)-(pyridoxal phosphate)-L-lysyl-[4-amino-5-hydroxymethyl-2-methylpyrimidine phosphate synthase] + L-histidyl-[4-amino-5-hydroxymethyl-2-methylpyrimidine phosphate synthase] + 2 Fe(3+) + 4 H2O = L-lysyl-[4-amino-5-hydroxymethyl-2-methylpyrimidine phosphate synthase] + (2S)-2-amino-5-hydroxy-4-oxopentanoyl-[4-amino-5-hydroxymethyl-2-methylpyrimidine phosphate synthase] + 4-amino-2-methyl-5-(phosphooxymethyl)pyrimidine + 3-oxopropanoate + 2 Fe(2+) + 2 H(+)</text>
        <dbReference type="Rhea" id="RHEA:65756"/>
        <dbReference type="Rhea" id="RHEA-COMP:16892"/>
        <dbReference type="Rhea" id="RHEA-COMP:16893"/>
        <dbReference type="Rhea" id="RHEA-COMP:16894"/>
        <dbReference type="Rhea" id="RHEA-COMP:16895"/>
        <dbReference type="ChEBI" id="CHEBI:15377"/>
        <dbReference type="ChEBI" id="CHEBI:15378"/>
        <dbReference type="ChEBI" id="CHEBI:29033"/>
        <dbReference type="ChEBI" id="CHEBI:29034"/>
        <dbReference type="ChEBI" id="CHEBI:29969"/>
        <dbReference type="ChEBI" id="CHEBI:29979"/>
        <dbReference type="ChEBI" id="CHEBI:33190"/>
        <dbReference type="ChEBI" id="CHEBI:58354"/>
        <dbReference type="ChEBI" id="CHEBI:143915"/>
        <dbReference type="ChEBI" id="CHEBI:157692"/>
    </reaction>
    <physiologicalReaction direction="left-to-right" evidence="11">
        <dbReference type="Rhea" id="RHEA:65757"/>
    </physiologicalReaction>
</comment>
<evidence type="ECO:0000256" key="8">
    <source>
        <dbReference type="ARBA" id="ARBA00022977"/>
    </source>
</evidence>
<evidence type="ECO:0000256" key="2">
    <source>
        <dbReference type="ARBA" id="ARBA00004948"/>
    </source>
</evidence>
<evidence type="ECO:0000256" key="5">
    <source>
        <dbReference type="ARBA" id="ARBA00022679"/>
    </source>
</evidence>
<evidence type="ECO:0000256" key="7">
    <source>
        <dbReference type="ARBA" id="ARBA00022898"/>
    </source>
</evidence>
<comment type="similarity">
    <text evidence="3">Belongs to the NMT1/THI5 family.</text>
</comment>
<dbReference type="RefSeq" id="WP_158036552.1">
    <property type="nucleotide sequence ID" value="NZ_BAAAZV010000011.1"/>
</dbReference>
<evidence type="ECO:0000256" key="1">
    <source>
        <dbReference type="ARBA" id="ARBA00003469"/>
    </source>
</evidence>
<dbReference type="PANTHER" id="PTHR31528">
    <property type="entry name" value="4-AMINO-5-HYDROXYMETHYL-2-METHYLPYRIMIDINE PHOSPHATE SYNTHASE THI11-RELATED"/>
    <property type="match status" value="1"/>
</dbReference>
<sequence>MRGDHTRTAGCTRTIRRRTLVAGAILTVGALALGGCTQGAVDTDQTSRSVDVLLDWTPNPDHLALYTAQAAGYYDEAGVDVTFTTPSGTADAAKMVSLGQTDLAVSYEPDTLIAESEGLDVVSVAALVPRSITSLMTWSGSGISGPEDLAGHTVGTSGLASQETTVDWIARQHGVDPDTISYVNLSQGLNQPLIDHQVDATFGAYPNIEGVELAEHGDFPSFTATEMGVPDYAELVVIAQRSRLDDDADYAQRVRDFLAATARGQQDAENDPQTAVAALREPTAGAYTDEQLRTMVERTVPLTVNDRGFGRQDTADWATYANWMRDNGLLEQDVDGASGHTNDLLPEV</sequence>
<evidence type="ECO:0000256" key="9">
    <source>
        <dbReference type="ARBA" id="ARBA00023004"/>
    </source>
</evidence>
<dbReference type="InterPro" id="IPR015168">
    <property type="entry name" value="SsuA/THI5"/>
</dbReference>
<evidence type="ECO:0000256" key="6">
    <source>
        <dbReference type="ARBA" id="ARBA00022723"/>
    </source>
</evidence>
<dbReference type="SUPFAM" id="SSF53850">
    <property type="entry name" value="Periplasmic binding protein-like II"/>
    <property type="match status" value="1"/>
</dbReference>
<evidence type="ECO:0000256" key="11">
    <source>
        <dbReference type="ARBA" id="ARBA00048179"/>
    </source>
</evidence>
<keyword evidence="9" id="KW-0408">Iron</keyword>
<comment type="caution">
    <text evidence="13">The sequence shown here is derived from an EMBL/GenBank/DDBJ whole genome shotgun (WGS) entry which is preliminary data.</text>
</comment>
<dbReference type="GO" id="GO:0046872">
    <property type="term" value="F:metal ion binding"/>
    <property type="evidence" value="ECO:0007669"/>
    <property type="project" value="UniProtKB-KW"/>
</dbReference>
<comment type="function">
    <text evidence="1">Responsible for the formation of the pyrimidine heterocycle in the thiamine biosynthesis pathway. Catalyzes the formation of hydroxymethylpyrimidine phosphate (HMP-P) from histidine and pyridoxal phosphate (PLP). The protein uses PLP and the active site histidine to form HMP-P, generating an inactive enzyme. The enzyme can only undergo a single turnover, which suggests it is a suicide enzyme.</text>
</comment>
<evidence type="ECO:0000256" key="10">
    <source>
        <dbReference type="ARBA" id="ARBA00033171"/>
    </source>
</evidence>
<name>A0A7C8FPQ8_9MICO</name>
<dbReference type="GO" id="GO:0009228">
    <property type="term" value="P:thiamine biosynthetic process"/>
    <property type="evidence" value="ECO:0007669"/>
    <property type="project" value="UniProtKB-KW"/>
</dbReference>
<dbReference type="EMBL" id="WBKA01000005">
    <property type="protein sequence ID" value="KAB1631699.1"/>
    <property type="molecule type" value="Genomic_DNA"/>
</dbReference>
<dbReference type="InterPro" id="IPR027939">
    <property type="entry name" value="NMT1/THI5"/>
</dbReference>
<evidence type="ECO:0000313" key="14">
    <source>
        <dbReference type="Proteomes" id="UP000481339"/>
    </source>
</evidence>
<evidence type="ECO:0000313" key="13">
    <source>
        <dbReference type="EMBL" id="KAB1631699.1"/>
    </source>
</evidence>
<keyword evidence="7" id="KW-0663">Pyridoxal phosphate</keyword>
<dbReference type="PANTHER" id="PTHR31528:SF1">
    <property type="entry name" value="4-AMINO-5-HYDROXYMETHYL-2-METHYLPYRIMIDINE PHOSPHATE SYNTHASE THI11-RELATED"/>
    <property type="match status" value="1"/>
</dbReference>
<dbReference type="Gene3D" id="3.40.190.10">
    <property type="entry name" value="Periplasmic binding protein-like II"/>
    <property type="match status" value="2"/>
</dbReference>
<gene>
    <name evidence="13" type="ORF">F8O02_07080</name>
</gene>
<keyword evidence="5" id="KW-0808">Transferase</keyword>
<reference evidence="13 14" key="1">
    <citation type="submission" date="2019-09" db="EMBL/GenBank/DDBJ databases">
        <title>Phylogeny of genus Pseudoclavibacter and closely related genus.</title>
        <authorList>
            <person name="Li Y."/>
        </authorList>
    </citation>
    <scope>NUCLEOTIDE SEQUENCE [LARGE SCALE GENOMIC DNA]</scope>
    <source>
        <strain evidence="13 14">JCM 16921</strain>
    </source>
</reference>
<comment type="pathway">
    <text evidence="2">Cofactor biosynthesis; thiamine diphosphate biosynthesis.</text>
</comment>
<dbReference type="GO" id="GO:0016740">
    <property type="term" value="F:transferase activity"/>
    <property type="evidence" value="ECO:0007669"/>
    <property type="project" value="UniProtKB-KW"/>
</dbReference>
<organism evidence="13 14">
    <name type="scientific">Pseudoclavibacter caeni</name>
    <dbReference type="NCBI Taxonomy" id="908846"/>
    <lineage>
        <taxon>Bacteria</taxon>
        <taxon>Bacillati</taxon>
        <taxon>Actinomycetota</taxon>
        <taxon>Actinomycetes</taxon>
        <taxon>Micrococcales</taxon>
        <taxon>Microbacteriaceae</taxon>
        <taxon>Pseudoclavibacter</taxon>
    </lineage>
</organism>
<protein>
    <recommendedName>
        <fullName evidence="10">Thiamine pyrimidine synthase</fullName>
    </recommendedName>
</protein>